<reference evidence="4 5" key="1">
    <citation type="submission" date="2019-02" db="EMBL/GenBank/DDBJ databases">
        <title>Deep-cultivation of Planctomycetes and their phenomic and genomic characterization uncovers novel biology.</title>
        <authorList>
            <person name="Wiegand S."/>
            <person name="Jogler M."/>
            <person name="Boedeker C."/>
            <person name="Pinto D."/>
            <person name="Vollmers J."/>
            <person name="Rivas-Marin E."/>
            <person name="Kohn T."/>
            <person name="Peeters S.H."/>
            <person name="Heuer A."/>
            <person name="Rast P."/>
            <person name="Oberbeckmann S."/>
            <person name="Bunk B."/>
            <person name="Jeske O."/>
            <person name="Meyerdierks A."/>
            <person name="Storesund J.E."/>
            <person name="Kallscheuer N."/>
            <person name="Luecker S."/>
            <person name="Lage O.M."/>
            <person name="Pohl T."/>
            <person name="Merkel B.J."/>
            <person name="Hornburger P."/>
            <person name="Mueller R.-W."/>
            <person name="Bruemmer F."/>
            <person name="Labrenz M."/>
            <person name="Spormann A.M."/>
            <person name="Op Den Camp H."/>
            <person name="Overmann J."/>
            <person name="Amann R."/>
            <person name="Jetten M.S.M."/>
            <person name="Mascher T."/>
            <person name="Medema M.H."/>
            <person name="Devos D.P."/>
            <person name="Kaster A.-K."/>
            <person name="Ovreas L."/>
            <person name="Rohde M."/>
            <person name="Galperin M.Y."/>
            <person name="Jogler C."/>
        </authorList>
    </citation>
    <scope>NUCLEOTIDE SEQUENCE [LARGE SCALE GENOMIC DNA]</scope>
    <source>
        <strain evidence="4 5">Pla108</strain>
    </source>
</reference>
<dbReference type="OrthoDB" id="9759690at2"/>
<evidence type="ECO:0000256" key="2">
    <source>
        <dbReference type="SAM" id="MobiDB-lite"/>
    </source>
</evidence>
<dbReference type="GO" id="GO:0004222">
    <property type="term" value="F:metalloendopeptidase activity"/>
    <property type="evidence" value="ECO:0007669"/>
    <property type="project" value="InterPro"/>
</dbReference>
<evidence type="ECO:0000313" key="5">
    <source>
        <dbReference type="Proteomes" id="UP000317421"/>
    </source>
</evidence>
<dbReference type="GO" id="GO:0005737">
    <property type="term" value="C:cytoplasm"/>
    <property type="evidence" value="ECO:0007669"/>
    <property type="project" value="TreeGrafter"/>
</dbReference>
<dbReference type="AlphaFoldDB" id="A0A5C6A631"/>
<dbReference type="RefSeq" id="WP_146446387.1">
    <property type="nucleotide sequence ID" value="NZ_SJPR01000006.1"/>
</dbReference>
<accession>A0A5C6A631</accession>
<feature type="transmembrane region" description="Helical" evidence="3">
    <location>
        <begin position="260"/>
        <end position="282"/>
    </location>
</feature>
<gene>
    <name evidence="4" type="primary">yydH</name>
    <name evidence="4" type="ORF">Pla108_36910</name>
</gene>
<dbReference type="PANTHER" id="PTHR13325">
    <property type="entry name" value="PROTEASE M50 MEMBRANE-BOUND TRANSCRIPTION FACTOR SITE 2 PROTEASE"/>
    <property type="match status" value="1"/>
</dbReference>
<feature type="transmembrane region" description="Helical" evidence="3">
    <location>
        <begin position="288"/>
        <end position="309"/>
    </location>
</feature>
<sequence>MASLADSLVSSSSRRLPIRVRPDLEAKKQRYQGRVYWVVKDPVALQYFRFEEEEFAILEMLDGDSSLDEIAEEFERRFPPQSIRTEELQQFVGTLHRSGLVITDAPGQGDQLKKRRDERVGKELQQKFTNILSVRFKGIDPDWILNLLYSFPPVRWFFSQTAFVLCMMLCLSALLLIGVQFDVFQSKLPAFNTFFAAENWMLLAVVLACTKILHEFGHGLSCKHFGGECHEMGVMLLVLTPCLYCNVSDSWMLPNKWHRAAIGAAGMYVEVVLASICTYIWWFTEPGLLHYVCLNIMFVSSVSTILFNANPLLRYDGYYIVSDLLEVPNLRQKSSSILTRKAAEWCLGMEQQDDPFLPQRNQFLFATYTVAAAIYRWVVVLSILYFLNQVFEPYGLKPLGQAIGAMALWGLVGQPFVKLFKFFKVPGRLNKVKRVPLLITLLVIAGVIAAVATVPLPAYVYCPAVVHPRGAVSVYAEVPATLEAVLVKPGDRVVVGQELGRMKSLDLEVEIARLEGEVAGYEAEIRSLETVAFSDETASSRLAQVRESLAGAKEQLKKQLEDAERLVLRAPVAGVVMEPDYRTNRGQDPKDLAVWEGTPLKPENRGATLESGDRFCRIGDQRSLEARIVIGQDDIDLVLEGQAVRLMLNQTTDLKYVSKITKISSEELPETPPRLSSLTGGSVATETDPSGAAKPLSPMYEAIIPLGDYDRLPEAAQQQHDLLRVGLVGEAKITIEPRTLWQRFWRYLTRTVNFDL</sequence>
<proteinExistence type="predicted"/>
<dbReference type="Gene3D" id="1.10.10.1150">
    <property type="entry name" value="Coenzyme PQQ synthesis protein D (PqqD)"/>
    <property type="match status" value="1"/>
</dbReference>
<feature type="transmembrane region" description="Helical" evidence="3">
    <location>
        <begin position="437"/>
        <end position="461"/>
    </location>
</feature>
<feature type="transmembrane region" description="Helical" evidence="3">
    <location>
        <begin position="156"/>
        <end position="179"/>
    </location>
</feature>
<protein>
    <submittedName>
        <fullName evidence="4">Putative peptide zinc metalloprotease protein YydH</fullName>
    </submittedName>
</protein>
<feature type="transmembrane region" description="Helical" evidence="3">
    <location>
        <begin position="363"/>
        <end position="387"/>
    </location>
</feature>
<dbReference type="InterPro" id="IPR041881">
    <property type="entry name" value="PqqD_sf"/>
</dbReference>
<keyword evidence="5" id="KW-1185">Reference proteome</keyword>
<dbReference type="InterPro" id="IPR001193">
    <property type="entry name" value="MBTPS2"/>
</dbReference>
<feature type="transmembrane region" description="Helical" evidence="3">
    <location>
        <begin position="399"/>
        <end position="417"/>
    </location>
</feature>
<evidence type="ECO:0000256" key="3">
    <source>
        <dbReference type="SAM" id="Phobius"/>
    </source>
</evidence>
<evidence type="ECO:0000256" key="1">
    <source>
        <dbReference type="SAM" id="Coils"/>
    </source>
</evidence>
<organism evidence="4 5">
    <name type="scientific">Botrimarina colliarenosi</name>
    <dbReference type="NCBI Taxonomy" id="2528001"/>
    <lineage>
        <taxon>Bacteria</taxon>
        <taxon>Pseudomonadati</taxon>
        <taxon>Planctomycetota</taxon>
        <taxon>Planctomycetia</taxon>
        <taxon>Pirellulales</taxon>
        <taxon>Lacipirellulaceae</taxon>
        <taxon>Botrimarina</taxon>
    </lineage>
</organism>
<comment type="caution">
    <text evidence="4">The sequence shown here is derived from an EMBL/GenBank/DDBJ whole genome shotgun (WGS) entry which is preliminary data.</text>
</comment>
<name>A0A5C6A631_9BACT</name>
<keyword evidence="3" id="KW-0472">Membrane</keyword>
<dbReference type="SUPFAM" id="SSF111369">
    <property type="entry name" value="HlyD-like secretion proteins"/>
    <property type="match status" value="1"/>
</dbReference>
<dbReference type="GO" id="GO:0016020">
    <property type="term" value="C:membrane"/>
    <property type="evidence" value="ECO:0007669"/>
    <property type="project" value="InterPro"/>
</dbReference>
<dbReference type="GO" id="GO:0031293">
    <property type="term" value="P:membrane protein intracellular domain proteolysis"/>
    <property type="evidence" value="ECO:0007669"/>
    <property type="project" value="TreeGrafter"/>
</dbReference>
<keyword evidence="4" id="KW-0378">Hydrolase</keyword>
<feature type="compositionally biased region" description="Polar residues" evidence="2">
    <location>
        <begin position="674"/>
        <end position="688"/>
    </location>
</feature>
<feature type="coiled-coil region" evidence="1">
    <location>
        <begin position="504"/>
        <end position="569"/>
    </location>
</feature>
<dbReference type="Proteomes" id="UP000317421">
    <property type="component" value="Unassembled WGS sequence"/>
</dbReference>
<keyword evidence="4" id="KW-0645">Protease</keyword>
<dbReference type="PANTHER" id="PTHR13325:SF3">
    <property type="entry name" value="MEMBRANE-BOUND TRANSCRIPTION FACTOR SITE-2 PROTEASE"/>
    <property type="match status" value="1"/>
</dbReference>
<feature type="region of interest" description="Disordered" evidence="2">
    <location>
        <begin position="667"/>
        <end position="694"/>
    </location>
</feature>
<keyword evidence="1" id="KW-0175">Coiled coil</keyword>
<dbReference type="EMBL" id="SJPR01000006">
    <property type="protein sequence ID" value="TWT94840.1"/>
    <property type="molecule type" value="Genomic_DNA"/>
</dbReference>
<evidence type="ECO:0000313" key="4">
    <source>
        <dbReference type="EMBL" id="TWT94840.1"/>
    </source>
</evidence>
<feature type="region of interest" description="Disordered" evidence="2">
    <location>
        <begin position="580"/>
        <end position="608"/>
    </location>
</feature>
<dbReference type="Gene3D" id="2.40.50.100">
    <property type="match status" value="1"/>
</dbReference>
<feature type="compositionally biased region" description="Basic and acidic residues" evidence="2">
    <location>
        <begin position="580"/>
        <end position="593"/>
    </location>
</feature>
<keyword evidence="3" id="KW-1133">Transmembrane helix</keyword>
<keyword evidence="3" id="KW-0812">Transmembrane</keyword>
<keyword evidence="4" id="KW-0482">Metalloprotease</keyword>